<keyword evidence="13" id="KW-0460">Magnesium</keyword>
<keyword evidence="17" id="KW-0406">Ion transport</keyword>
<evidence type="ECO:0000256" key="12">
    <source>
        <dbReference type="ARBA" id="ARBA00022840"/>
    </source>
</evidence>
<keyword evidence="11" id="KW-0106">Calcium</keyword>
<dbReference type="InterPro" id="IPR001757">
    <property type="entry name" value="P_typ_ATPase"/>
</dbReference>
<evidence type="ECO:0000256" key="14">
    <source>
        <dbReference type="ARBA" id="ARBA00022951"/>
    </source>
</evidence>
<dbReference type="InterPro" id="IPR059000">
    <property type="entry name" value="ATPase_P-type_domA"/>
</dbReference>
<dbReference type="SFLD" id="SFLDF00027">
    <property type="entry name" value="p-type_atpase"/>
    <property type="match status" value="1"/>
</dbReference>
<comment type="catalytic activity">
    <reaction evidence="19">
        <text>Ca(2+)(in) + ATP + H2O = Ca(2+)(out) + ADP + phosphate + H(+)</text>
        <dbReference type="Rhea" id="RHEA:18105"/>
        <dbReference type="ChEBI" id="CHEBI:15377"/>
        <dbReference type="ChEBI" id="CHEBI:15378"/>
        <dbReference type="ChEBI" id="CHEBI:29108"/>
        <dbReference type="ChEBI" id="CHEBI:30616"/>
        <dbReference type="ChEBI" id="CHEBI:43474"/>
        <dbReference type="ChEBI" id="CHEBI:456216"/>
        <dbReference type="EC" id="7.2.2.10"/>
    </reaction>
    <physiologicalReaction direction="left-to-right" evidence="19">
        <dbReference type="Rhea" id="RHEA:18106"/>
    </physiologicalReaction>
</comment>
<evidence type="ECO:0000256" key="19">
    <source>
        <dbReference type="ARBA" id="ARBA00047282"/>
    </source>
</evidence>
<evidence type="ECO:0000313" key="23">
    <source>
        <dbReference type="EMBL" id="KAK1798412.1"/>
    </source>
</evidence>
<organism evidence="23 24">
    <name type="scientific">Electrophorus voltai</name>
    <dbReference type="NCBI Taxonomy" id="2609070"/>
    <lineage>
        <taxon>Eukaryota</taxon>
        <taxon>Metazoa</taxon>
        <taxon>Chordata</taxon>
        <taxon>Craniata</taxon>
        <taxon>Vertebrata</taxon>
        <taxon>Euteleostomi</taxon>
        <taxon>Actinopterygii</taxon>
        <taxon>Neopterygii</taxon>
        <taxon>Teleostei</taxon>
        <taxon>Ostariophysi</taxon>
        <taxon>Gymnotiformes</taxon>
        <taxon>Gymnotoidei</taxon>
        <taxon>Gymnotidae</taxon>
        <taxon>Electrophorus</taxon>
    </lineage>
</organism>
<evidence type="ECO:0000256" key="15">
    <source>
        <dbReference type="ARBA" id="ARBA00022967"/>
    </source>
</evidence>
<keyword evidence="7" id="KW-0597">Phosphoprotein</keyword>
<evidence type="ECO:0000256" key="2">
    <source>
        <dbReference type="ARBA" id="ARBA00004326"/>
    </source>
</evidence>
<protein>
    <recommendedName>
        <fullName evidence="5">P-type Ca(2+) transporter</fullName>
        <ecNumber evidence="5">7.2.2.10</ecNumber>
    </recommendedName>
</protein>
<keyword evidence="24" id="KW-1185">Reference proteome</keyword>
<evidence type="ECO:0000256" key="16">
    <source>
        <dbReference type="ARBA" id="ARBA00022989"/>
    </source>
</evidence>
<evidence type="ECO:0000256" key="1">
    <source>
        <dbReference type="ARBA" id="ARBA00001946"/>
    </source>
</evidence>
<comment type="similarity">
    <text evidence="4">Belongs to the cation transport ATPase (P-type) (TC 3.A.3) family. Type IIA subfamily.</text>
</comment>
<keyword evidence="15" id="KW-1278">Translocase</keyword>
<dbReference type="Gene3D" id="1.20.1110.10">
    <property type="entry name" value="Calcium-transporting ATPase, transmembrane domain"/>
    <property type="match status" value="3"/>
</dbReference>
<dbReference type="PANTHER" id="PTHR42861">
    <property type="entry name" value="CALCIUM-TRANSPORTING ATPASE"/>
    <property type="match status" value="1"/>
</dbReference>
<dbReference type="PRINTS" id="PR00119">
    <property type="entry name" value="CATATPASE"/>
</dbReference>
<dbReference type="SUPFAM" id="SSF81653">
    <property type="entry name" value="Calcium ATPase, transduction domain A"/>
    <property type="match status" value="1"/>
</dbReference>
<feature type="transmembrane region" description="Helical" evidence="21">
    <location>
        <begin position="1034"/>
        <end position="1054"/>
    </location>
</feature>
<keyword evidence="18 21" id="KW-0472">Membrane</keyword>
<dbReference type="InterPro" id="IPR006068">
    <property type="entry name" value="ATPase_P-typ_cation-transptr_C"/>
</dbReference>
<reference evidence="23" key="1">
    <citation type="submission" date="2023-03" db="EMBL/GenBank/DDBJ databases">
        <title>Electrophorus voltai genome.</title>
        <authorList>
            <person name="Bian C."/>
        </authorList>
    </citation>
    <scope>NUCLEOTIDE SEQUENCE</scope>
    <source>
        <strain evidence="23">CB-2022</strain>
        <tissue evidence="23">Muscle</tissue>
    </source>
</reference>
<evidence type="ECO:0000256" key="10">
    <source>
        <dbReference type="ARBA" id="ARBA00022741"/>
    </source>
</evidence>
<dbReference type="Pfam" id="PF13246">
    <property type="entry name" value="Cation_ATPase"/>
    <property type="match status" value="1"/>
</dbReference>
<comment type="cofactor">
    <cofactor evidence="1">
        <name>Mg(2+)</name>
        <dbReference type="ChEBI" id="CHEBI:18420"/>
    </cofactor>
</comment>
<evidence type="ECO:0000256" key="5">
    <source>
        <dbReference type="ARBA" id="ARBA00012790"/>
    </source>
</evidence>
<keyword evidence="10" id="KW-0547">Nucleotide-binding</keyword>
<dbReference type="InterPro" id="IPR023298">
    <property type="entry name" value="ATPase_P-typ_TM_dom_sf"/>
</dbReference>
<dbReference type="GO" id="GO:0016887">
    <property type="term" value="F:ATP hydrolysis activity"/>
    <property type="evidence" value="ECO:0007669"/>
    <property type="project" value="InterPro"/>
</dbReference>
<name>A0AAD8ZG37_9TELE</name>
<evidence type="ECO:0000256" key="7">
    <source>
        <dbReference type="ARBA" id="ARBA00022553"/>
    </source>
</evidence>
<feature type="domain" description="Cation-transporting P-type ATPase N-terminal" evidence="22">
    <location>
        <begin position="3"/>
        <end position="71"/>
    </location>
</feature>
<evidence type="ECO:0000256" key="8">
    <source>
        <dbReference type="ARBA" id="ARBA00022568"/>
    </source>
</evidence>
<dbReference type="InterPro" id="IPR005782">
    <property type="entry name" value="P-type_ATPase_IIA"/>
</dbReference>
<dbReference type="Pfam" id="PF00689">
    <property type="entry name" value="Cation_ATPase_C"/>
    <property type="match status" value="1"/>
</dbReference>
<dbReference type="GO" id="GO:0005388">
    <property type="term" value="F:P-type calcium transporter activity"/>
    <property type="evidence" value="ECO:0007669"/>
    <property type="project" value="UniProtKB-EC"/>
</dbReference>
<keyword evidence="9 21" id="KW-0812">Transmembrane</keyword>
<dbReference type="SUPFAM" id="SSF81660">
    <property type="entry name" value="Metal cation-transporting ATPase, ATP-binding domain N"/>
    <property type="match status" value="1"/>
</dbReference>
<dbReference type="Pfam" id="PF00690">
    <property type="entry name" value="Cation_ATPase_N"/>
    <property type="match status" value="1"/>
</dbReference>
<dbReference type="AlphaFoldDB" id="A0AAD8ZG37"/>
<dbReference type="PROSITE" id="PS00154">
    <property type="entry name" value="ATPASE_E1_E2"/>
    <property type="match status" value="1"/>
</dbReference>
<dbReference type="SUPFAM" id="SSF56784">
    <property type="entry name" value="HAD-like"/>
    <property type="match status" value="1"/>
</dbReference>
<dbReference type="Proteomes" id="UP001239994">
    <property type="component" value="Unassembled WGS sequence"/>
</dbReference>
<evidence type="ECO:0000256" key="3">
    <source>
        <dbReference type="ARBA" id="ARBA00004477"/>
    </source>
</evidence>
<dbReference type="InterPro" id="IPR018303">
    <property type="entry name" value="ATPase_P-typ_P_site"/>
</dbReference>
<dbReference type="Gene3D" id="3.40.50.1000">
    <property type="entry name" value="HAD superfamily/HAD-like"/>
    <property type="match status" value="1"/>
</dbReference>
<dbReference type="FunFam" id="3.40.1110.10:FF:000003">
    <property type="entry name" value="Calcium-transporting ATPase"/>
    <property type="match status" value="1"/>
</dbReference>
<dbReference type="InterPro" id="IPR023299">
    <property type="entry name" value="ATPase_P-typ_cyto_dom_N"/>
</dbReference>
<dbReference type="NCBIfam" id="TIGR01116">
    <property type="entry name" value="ATPase-IIA1_Ca"/>
    <property type="match status" value="1"/>
</dbReference>
<evidence type="ECO:0000256" key="18">
    <source>
        <dbReference type="ARBA" id="ARBA00023136"/>
    </source>
</evidence>
<evidence type="ECO:0000256" key="20">
    <source>
        <dbReference type="SAM" id="MobiDB-lite"/>
    </source>
</evidence>
<dbReference type="InterPro" id="IPR023214">
    <property type="entry name" value="HAD_sf"/>
</dbReference>
<keyword evidence="12" id="KW-0067">ATP-binding</keyword>
<evidence type="ECO:0000256" key="13">
    <source>
        <dbReference type="ARBA" id="ARBA00022842"/>
    </source>
</evidence>
<dbReference type="FunFam" id="2.70.150.10:FF:000160">
    <property type="entry name" value="Sarcoplasmic/endoplasmic reticulum calcium ATPase 1"/>
    <property type="match status" value="1"/>
</dbReference>
<evidence type="ECO:0000313" key="24">
    <source>
        <dbReference type="Proteomes" id="UP001239994"/>
    </source>
</evidence>
<sequence>MENAHTQEATACLAHFSVSESTGLAPDQVKKNLAKYGYNGKSIWELVLEQFEDLLVRILLLAACISFVLAWFEEGEETVTAFVEPFVILLILIANAVVGVWQERNAESAIEALKEYEPEMGKVYRADRKSVQRIKAREIVPGDIVEVSVGDKVPADIRITSIKSTTLRVDQSILTVSNPHPTTPPPPPLQGTNIAAGKAVGIAVATGVSTEIGKIRDQMAATEQEKTPLQQKLDEFGEQLSKVISLICVAVWIINIGHFSDPVHGGSWIRGAVYYFKIAVALAVAAIPEGLPAVITTCLALGTRRMARKNAIVRSLPSVETLGCTSVICSDKTGTLTTNQMCVTKMFIIEKVEGTSVTLDQYDISGSKYTPEGEVTKHGAPVQCGQHDGLVELATICALCNDSSLDYNESKGIYEKVGEATETALCCLVEKMNAFNTDVHGLSKVERANACCSVIKQLMKKEFTLEFSRDRKSMSVYCSPTKASKAPLGNKMFVKGAPEGVIDRCAYVRVGTTRLPLTGPVKEKILAVIKEWGTGRDTLRCLALATRDSPISKEEMNLEDSTKFAEYETDLTFVGCVGMLDPPRKEVMGSIQLCKAAGIRVIMITGDNKGTAVAICRRIGIFGEDEDVMGRAFTGREFDDLPLALQREAVRRACCYARVEPSHKSKIVEFLQGFDEITAMTGDGVNDAPALKKAEIGIAMGSGTAVAKSASEMVLADDNFSSIVAAVEEGRAIYNNMKQFIRYLISSNVGEVVCTGQSNEGKYMWSSQTGRGHPALEHPALPSQTGRGHLALEHPAPPAIPSQTGRGQPALEHPALPSQTGRGHPALEHPAPPALPSQTGRGHPALSSQTGRGHPALEHPAPPAIPSQTGRGHPALEHPAPPALPSQTGHGHPALSSQTGRGHPALEHPAPPALPSQTGHGHPALSSQTGRGHPALEHPAPPAIPSQTGRGHPALEHPAPPALPSQTGHGHPALSSQMGCGHPALEHPAPPALPSQIQLVFKSLLPPLFSLSCFLSLLLNFTLNDLYWHHKIRFIFLTAALGLPEALIPVQLLWVNLVTDGLPATALGFNPPDLDIMGKAPRSPKEPLISGWLFFRYLAIGSYVGAATVAAAAWWFIYADDGPMVTFYQLSHFMQCTAENEDFADIECEVFESAPPMTMALSVLVTIEMCNALNSLSENQSLVRMPPWSNIWLVGAMSLSMSLHFMIIYIDPLPVIFKLTHLTLDQWVVVMKLSLPVILIDELLKFIARNYLE</sequence>
<evidence type="ECO:0000259" key="22">
    <source>
        <dbReference type="SMART" id="SM00831"/>
    </source>
</evidence>
<dbReference type="GO" id="GO:0005524">
    <property type="term" value="F:ATP binding"/>
    <property type="evidence" value="ECO:0007669"/>
    <property type="project" value="UniProtKB-KW"/>
</dbReference>
<dbReference type="EC" id="7.2.2.10" evidence="5"/>
<dbReference type="SFLD" id="SFLDG00002">
    <property type="entry name" value="C1.7:_P-type_atpase_like"/>
    <property type="match status" value="1"/>
</dbReference>
<keyword evidence="14" id="KW-0703">Sarcoplasmic reticulum</keyword>
<dbReference type="InterPro" id="IPR044492">
    <property type="entry name" value="P_typ_ATPase_HD_dom"/>
</dbReference>
<dbReference type="NCBIfam" id="TIGR01494">
    <property type="entry name" value="ATPase_P-type"/>
    <property type="match status" value="2"/>
</dbReference>
<feature type="non-terminal residue" evidence="23">
    <location>
        <position position="1253"/>
    </location>
</feature>
<dbReference type="Gene3D" id="3.40.1110.10">
    <property type="entry name" value="Calcium-transporting ATPase, cytoplasmic domain N"/>
    <property type="match status" value="1"/>
</dbReference>
<proteinExistence type="inferred from homology"/>
<dbReference type="InterPro" id="IPR008250">
    <property type="entry name" value="ATPase_P-typ_transduc_dom_A_sf"/>
</dbReference>
<dbReference type="FunFam" id="1.20.1110.10:FF:000065">
    <property type="entry name" value="Sarcoplasmic/endoplasmic reticulum calcium ATPase 1"/>
    <property type="match status" value="3"/>
</dbReference>
<feature type="transmembrane region" description="Helical" evidence="21">
    <location>
        <begin position="79"/>
        <end position="101"/>
    </location>
</feature>
<dbReference type="EMBL" id="JAROKS010000012">
    <property type="protein sequence ID" value="KAK1798412.1"/>
    <property type="molecule type" value="Genomic_DNA"/>
</dbReference>
<evidence type="ECO:0000256" key="11">
    <source>
        <dbReference type="ARBA" id="ARBA00022837"/>
    </source>
</evidence>
<feature type="transmembrane region" description="Helical" evidence="21">
    <location>
        <begin position="1004"/>
        <end position="1022"/>
    </location>
</feature>
<feature type="transmembrane region" description="Helical" evidence="21">
    <location>
        <begin position="1191"/>
        <end position="1210"/>
    </location>
</feature>
<keyword evidence="16 21" id="KW-1133">Transmembrane helix</keyword>
<evidence type="ECO:0000256" key="4">
    <source>
        <dbReference type="ARBA" id="ARBA00005675"/>
    </source>
</evidence>
<dbReference type="SUPFAM" id="SSF81665">
    <property type="entry name" value="Calcium ATPase, transmembrane domain M"/>
    <property type="match status" value="2"/>
</dbReference>
<evidence type="ECO:0000256" key="6">
    <source>
        <dbReference type="ARBA" id="ARBA00022448"/>
    </source>
</evidence>
<dbReference type="SFLD" id="SFLDS00003">
    <property type="entry name" value="Haloacid_Dehalogenase"/>
    <property type="match status" value="1"/>
</dbReference>
<keyword evidence="6" id="KW-0813">Transport</keyword>
<dbReference type="PRINTS" id="PR00120">
    <property type="entry name" value="HATPASE"/>
</dbReference>
<comment type="caution">
    <text evidence="23">The sequence shown here is derived from an EMBL/GenBank/DDBJ whole genome shotgun (WGS) entry which is preliminary data.</text>
</comment>
<feature type="region of interest" description="Disordered" evidence="20">
    <location>
        <begin position="764"/>
        <end position="987"/>
    </location>
</feature>
<dbReference type="Pfam" id="PF08282">
    <property type="entry name" value="Hydrolase_3"/>
    <property type="match status" value="1"/>
</dbReference>
<dbReference type="GO" id="GO:0033017">
    <property type="term" value="C:sarcoplasmic reticulum membrane"/>
    <property type="evidence" value="ECO:0007669"/>
    <property type="project" value="UniProtKB-SubCell"/>
</dbReference>
<dbReference type="Pfam" id="PF00122">
    <property type="entry name" value="E1-E2_ATPase"/>
    <property type="match status" value="1"/>
</dbReference>
<evidence type="ECO:0000256" key="21">
    <source>
        <dbReference type="SAM" id="Phobius"/>
    </source>
</evidence>
<evidence type="ECO:0000256" key="17">
    <source>
        <dbReference type="ARBA" id="ARBA00023065"/>
    </source>
</evidence>
<comment type="subcellular location">
    <subcellularLocation>
        <location evidence="3">Endoplasmic reticulum membrane</location>
        <topology evidence="3">Multi-pass membrane protein</topology>
    </subcellularLocation>
    <subcellularLocation>
        <location evidence="2">Sarcoplasmic reticulum membrane</location>
        <topology evidence="2">Multi-pass membrane protein</topology>
    </subcellularLocation>
</comment>
<dbReference type="InterPro" id="IPR004014">
    <property type="entry name" value="ATPase_P-typ_cation-transptr_N"/>
</dbReference>
<gene>
    <name evidence="23" type="ORF">P4O66_007871</name>
</gene>
<evidence type="ECO:0000256" key="9">
    <source>
        <dbReference type="ARBA" id="ARBA00022692"/>
    </source>
</evidence>
<keyword evidence="8" id="KW-0109">Calcium transport</keyword>
<dbReference type="SMART" id="SM00831">
    <property type="entry name" value="Cation_ATPase_N"/>
    <property type="match status" value="1"/>
</dbReference>
<accession>A0AAD8ZG37</accession>
<feature type="transmembrane region" description="Helical" evidence="21">
    <location>
        <begin position="54"/>
        <end position="72"/>
    </location>
</feature>
<feature type="transmembrane region" description="Helical" evidence="21">
    <location>
        <begin position="1094"/>
        <end position="1117"/>
    </location>
</feature>
<dbReference type="FunFam" id="3.40.50.1000:FF:000005">
    <property type="entry name" value="Calcium-transporting ATPase 1"/>
    <property type="match status" value="1"/>
</dbReference>
<dbReference type="InterPro" id="IPR036412">
    <property type="entry name" value="HAD-like_sf"/>
</dbReference>